<feature type="region of interest" description="Disordered" evidence="5">
    <location>
        <begin position="621"/>
        <end position="644"/>
    </location>
</feature>
<accession>A0A5N5J6P4</accession>
<keyword evidence="3" id="KW-0507">mRNA processing</keyword>
<sequence>MEDDDEFGDLYTDVLRPFSSSLSSSRQTLSAHSSLHRPIDLNDAIKDEDDEILRVTSHRNLPAPSNQNSIEITSFSAPQVRVLGDAKSPIKGSIAEDRDLNFDIEDVNTEILEDSRPIIPGLMDGDSTKIEASSVVSGGGVGGGKGGGGWEEDEESESEDDLQIVLNDNSHPGGPMGIDREIGDDDDDDEDGDPLVIIADNDGPNIAIEEQDWGGGEDGVAAAGGGAEGERKEGGEATGKGSAVVGPKIAYSNHGYHHHPFHSQFKNTLKSDCFVPCGPQQQSGLCDYQLEEVDSCKDGNDRDIFIVDAWRALIAKHVSQCSNVSIKLVVYVRPGAALMPAAPTVAPGGTPGHVRPPMNMSTIAGRGRGDWRPVGIKGGPQKNFHPGFGGPAWGAGRGELEQVLRHSCIKYETDLGLSYETCHGFVDEINRKIGFLEGFPIPKQPVVFPSCSLLDHITIFDVDIDGFEEKPWKYSGVDVSDYFNFGLNEESWKDYCKQLEQYRLETTMQSKIRVYESGRAEQEFDPDLPPELAAATRFHDAPVDNSNAGKSDNTQSDWTKGSARLRAQIPTGRSIQVETGCGERIPSIEGRAPRHRDSDAIIECRLTESFFDEQIICQDSLDDSSTGDGVQDAANDEPQRDDFRGCDVAEDDMVETENEYAADFPQAYSDRKGGRTPHVNSVRNMPEGDGVLPFHPEAPAPYRHAGSKVHPPSYPGRDFGTRHEERQTQGRSRDRSPHLTPGRSSQDKKFIDNTEEESTESMVGKHSLRVSSPITVQDARELSSEEKDDAEPLRAEGSSRLGRDEMSENEETTSDTPKDGNVHNSTRKQKVSYHVKQPALQQLDDDDDSKAARSSENSKARSGSSKDDKKWKDGVEEEVVQGGRSTRSGSIRRHLDENEQTFRRKDRDVRHEMDRNQVMTRGRGDSYPHRDLDPSLPHHLHMKHEGYDRRKERQNPDISWQQRDEDPHSSKPRTEDRKREHGDEMGSRLRGKIRETERSNKDEHLPPRKQLENGSYRIHHDKDGSSQHRERDDSLKIRFEMVDDYHNKQRKDEEYLKREYADKEEILHGHRENTSRRRRERDNQQRIRDNLDGYHPVRHKDEVWLQRERGERPREREDLYRLKQSNEENLPKRERDEGRASLRSGRGVDDKAWADHARGKDEYKVSDKDYQLKDAVRNSEPQKRRDRMEDESLSHHRVRDDVYARGNQFSIDERRSRQERSSTRINRTLDSSDNQRMHEKKHKENTRKNKESDGGDHGTLGPSRRNQEDQSGHSDEMVDQHDSHPPQNNLFLSNQVKPVPHIPCHNHAKKEVCLLLKPILRREKPLSHLTKGRANVEDFQSMRIVKRSRAPGNGDTGILVQRNSSKRHKEDASSDDEQQDLRRGRSKLERWTSHKERDYNISKQSASLKFKETHRNSNGGSLEGSKPPNELPKKVETAEKHPKVETVEKHPKVETVEKHPVSEEKDVAEVENKDADMKPSEDQHLDTVEKLKKRSERFKLPMPGEKDVLAIKKMENEALPSVKPETPADSEIKPERPPRKRRFNLQRVEGQIPDPQMLLTGQPLRKPIPLR</sequence>
<dbReference type="InterPro" id="IPR007854">
    <property type="entry name" value="Fip1_dom"/>
</dbReference>
<evidence type="ECO:0000259" key="6">
    <source>
        <dbReference type="Pfam" id="PF05182"/>
    </source>
</evidence>
<feature type="compositionally biased region" description="Basic and acidic residues" evidence="5">
    <location>
        <begin position="1246"/>
        <end position="1256"/>
    </location>
</feature>
<feature type="compositionally biased region" description="Basic and acidic residues" evidence="5">
    <location>
        <begin position="778"/>
        <end position="794"/>
    </location>
</feature>
<evidence type="ECO:0000313" key="8">
    <source>
        <dbReference type="Proteomes" id="UP000326939"/>
    </source>
</evidence>
<dbReference type="GO" id="GO:0016607">
    <property type="term" value="C:nuclear speck"/>
    <property type="evidence" value="ECO:0007669"/>
    <property type="project" value="TreeGrafter"/>
</dbReference>
<gene>
    <name evidence="7" type="ORF">DKX38_028428</name>
</gene>
<keyword evidence="8" id="KW-1185">Reference proteome</keyword>
<dbReference type="PANTHER" id="PTHR36884">
    <property type="entry name" value="FIP1[III]-LIKE PROTEIN"/>
    <property type="match status" value="1"/>
</dbReference>
<evidence type="ECO:0000256" key="5">
    <source>
        <dbReference type="SAM" id="MobiDB-lite"/>
    </source>
</evidence>
<dbReference type="EMBL" id="VDCV01000018">
    <property type="protein sequence ID" value="KAB5514522.1"/>
    <property type="molecule type" value="Genomic_DNA"/>
</dbReference>
<feature type="region of interest" description="Disordered" evidence="5">
    <location>
        <begin position="1345"/>
        <end position="1486"/>
    </location>
</feature>
<dbReference type="GO" id="GO:0006397">
    <property type="term" value="P:mRNA processing"/>
    <property type="evidence" value="ECO:0007669"/>
    <property type="project" value="UniProtKB-KW"/>
</dbReference>
<feature type="compositionally biased region" description="Basic and acidic residues" evidence="5">
    <location>
        <begin position="1018"/>
        <end position="1092"/>
    </location>
</feature>
<comment type="caution">
    <text evidence="7">The sequence shown here is derived from an EMBL/GenBank/DDBJ whole genome shotgun (WGS) entry which is preliminary data.</text>
</comment>
<dbReference type="Pfam" id="PF05182">
    <property type="entry name" value="Fip1"/>
    <property type="match status" value="1"/>
</dbReference>
<comment type="similarity">
    <text evidence="2">Belongs to the FIP1 family.</text>
</comment>
<keyword evidence="4" id="KW-0539">Nucleus</keyword>
<dbReference type="PANTHER" id="PTHR36884:SF1">
    <property type="entry name" value="FIP1[V]-LIKE PROTEIN"/>
    <property type="match status" value="1"/>
</dbReference>
<feature type="compositionally biased region" description="Polar residues" evidence="5">
    <location>
        <begin position="1225"/>
        <end position="1234"/>
    </location>
</feature>
<protein>
    <recommendedName>
        <fullName evidence="6">Pre-mRNA polyadenylation factor Fip1 domain-containing protein</fullName>
    </recommendedName>
</protein>
<feature type="region of interest" description="Disordered" evidence="5">
    <location>
        <begin position="1517"/>
        <end position="1571"/>
    </location>
</feature>
<evidence type="ECO:0000256" key="2">
    <source>
        <dbReference type="ARBA" id="ARBA00007459"/>
    </source>
</evidence>
<feature type="compositionally biased region" description="Acidic residues" evidence="5">
    <location>
        <begin position="182"/>
        <end position="191"/>
    </location>
</feature>
<dbReference type="Proteomes" id="UP000326939">
    <property type="component" value="Chromosome 18"/>
</dbReference>
<evidence type="ECO:0000313" key="7">
    <source>
        <dbReference type="EMBL" id="KAB5514522.1"/>
    </source>
</evidence>
<feature type="region of interest" description="Disordered" evidence="5">
    <location>
        <begin position="661"/>
        <end position="1293"/>
    </location>
</feature>
<feature type="compositionally biased region" description="Basic and acidic residues" evidence="5">
    <location>
        <begin position="893"/>
        <end position="915"/>
    </location>
</feature>
<feature type="compositionally biased region" description="Basic and acidic residues" evidence="5">
    <location>
        <begin position="719"/>
        <end position="737"/>
    </location>
</feature>
<evidence type="ECO:0000256" key="4">
    <source>
        <dbReference type="ARBA" id="ARBA00023242"/>
    </source>
</evidence>
<feature type="compositionally biased region" description="Basic and acidic residues" evidence="5">
    <location>
        <begin position="943"/>
        <end position="955"/>
    </location>
</feature>
<organism evidence="7 8">
    <name type="scientific">Salix brachista</name>
    <dbReference type="NCBI Taxonomy" id="2182728"/>
    <lineage>
        <taxon>Eukaryota</taxon>
        <taxon>Viridiplantae</taxon>
        <taxon>Streptophyta</taxon>
        <taxon>Embryophyta</taxon>
        <taxon>Tracheophyta</taxon>
        <taxon>Spermatophyta</taxon>
        <taxon>Magnoliopsida</taxon>
        <taxon>eudicotyledons</taxon>
        <taxon>Gunneridae</taxon>
        <taxon>Pentapetalae</taxon>
        <taxon>rosids</taxon>
        <taxon>fabids</taxon>
        <taxon>Malpighiales</taxon>
        <taxon>Salicaceae</taxon>
        <taxon>Saliceae</taxon>
        <taxon>Salix</taxon>
    </lineage>
</organism>
<feature type="region of interest" description="Disordered" evidence="5">
    <location>
        <begin position="222"/>
        <end position="241"/>
    </location>
</feature>
<feature type="compositionally biased region" description="Basic and acidic residues" evidence="5">
    <location>
        <begin position="849"/>
        <end position="874"/>
    </location>
</feature>
<reference evidence="8" key="1">
    <citation type="journal article" date="2019" name="Gigascience">
        <title>De novo genome assembly of the endangered Acer yangbiense, a plant species with extremely small populations endemic to Yunnan Province, China.</title>
        <authorList>
            <person name="Yang J."/>
            <person name="Wariss H.M."/>
            <person name="Tao L."/>
            <person name="Zhang R."/>
            <person name="Yun Q."/>
            <person name="Hollingsworth P."/>
            <person name="Dao Z."/>
            <person name="Luo G."/>
            <person name="Guo H."/>
            <person name="Ma Y."/>
            <person name="Sun W."/>
        </authorList>
    </citation>
    <scope>NUCLEOTIDE SEQUENCE [LARGE SCALE GENOMIC DNA]</scope>
    <source>
        <strain evidence="8">cv. br00</strain>
    </source>
</reference>
<feature type="compositionally biased region" description="Gly residues" evidence="5">
    <location>
        <begin position="137"/>
        <end position="149"/>
    </location>
</feature>
<feature type="compositionally biased region" description="Basic and acidic residues" evidence="5">
    <location>
        <begin position="1099"/>
        <end position="1203"/>
    </location>
</feature>
<name>A0A5N5J6P4_9ROSI</name>
<evidence type="ECO:0000256" key="3">
    <source>
        <dbReference type="ARBA" id="ARBA00022664"/>
    </source>
</evidence>
<feature type="domain" description="Pre-mRNA polyadenylation factor Fip1" evidence="6">
    <location>
        <begin position="461"/>
        <end position="503"/>
    </location>
</feature>
<feature type="compositionally biased region" description="Basic and acidic residues" evidence="5">
    <location>
        <begin position="922"/>
        <end position="933"/>
    </location>
</feature>
<feature type="compositionally biased region" description="Basic and acidic residues" evidence="5">
    <location>
        <begin position="1431"/>
        <end position="1486"/>
    </location>
</feature>
<feature type="compositionally biased region" description="Basic and acidic residues" evidence="5">
    <location>
        <begin position="962"/>
        <end position="1011"/>
    </location>
</feature>
<comment type="subcellular location">
    <subcellularLocation>
        <location evidence="1">Nucleus</location>
    </subcellularLocation>
</comment>
<feature type="region of interest" description="Disordered" evidence="5">
    <location>
        <begin position="134"/>
        <end position="191"/>
    </location>
</feature>
<feature type="compositionally biased region" description="Basic and acidic residues" evidence="5">
    <location>
        <begin position="1265"/>
        <end position="1284"/>
    </location>
</feature>
<proteinExistence type="inferred from homology"/>
<dbReference type="GO" id="GO:0003723">
    <property type="term" value="F:RNA binding"/>
    <property type="evidence" value="ECO:0007669"/>
    <property type="project" value="TreeGrafter"/>
</dbReference>
<feature type="compositionally biased region" description="Acidic residues" evidence="5">
    <location>
        <begin position="150"/>
        <end position="162"/>
    </location>
</feature>
<evidence type="ECO:0000256" key="1">
    <source>
        <dbReference type="ARBA" id="ARBA00004123"/>
    </source>
</evidence>
<feature type="compositionally biased region" description="Basic and acidic residues" evidence="5">
    <location>
        <begin position="1211"/>
        <end position="1222"/>
    </location>
</feature>
<feature type="compositionally biased region" description="Basic and acidic residues" evidence="5">
    <location>
        <begin position="1379"/>
        <end position="1400"/>
    </location>
</feature>
<dbReference type="InterPro" id="IPR044976">
    <property type="entry name" value="FIPS5/FIPS3-like"/>
</dbReference>